<dbReference type="InterPro" id="IPR007016">
    <property type="entry name" value="O-antigen_ligase-rel_domated"/>
</dbReference>
<evidence type="ECO:0000256" key="4">
    <source>
        <dbReference type="ARBA" id="ARBA00023136"/>
    </source>
</evidence>
<name>A0ABQ6H3C7_9GAMM</name>
<accession>A0ABQ6H3C7</accession>
<dbReference type="PANTHER" id="PTHR37422:SF13">
    <property type="entry name" value="LIPOPOLYSACCHARIDE BIOSYNTHESIS PROTEIN PA4999-RELATED"/>
    <property type="match status" value="1"/>
</dbReference>
<comment type="subcellular location">
    <subcellularLocation>
        <location evidence="1">Membrane</location>
        <topology evidence="1">Multi-pass membrane protein</topology>
    </subcellularLocation>
</comment>
<evidence type="ECO:0000313" key="8">
    <source>
        <dbReference type="Proteomes" id="UP001157133"/>
    </source>
</evidence>
<evidence type="ECO:0000256" key="2">
    <source>
        <dbReference type="ARBA" id="ARBA00022692"/>
    </source>
</evidence>
<keyword evidence="2 5" id="KW-0812">Transmembrane</keyword>
<feature type="transmembrane region" description="Helical" evidence="5">
    <location>
        <begin position="95"/>
        <end position="115"/>
    </location>
</feature>
<feature type="domain" description="O-antigen ligase-related" evidence="6">
    <location>
        <begin position="227"/>
        <end position="377"/>
    </location>
</feature>
<evidence type="ECO:0000256" key="1">
    <source>
        <dbReference type="ARBA" id="ARBA00004141"/>
    </source>
</evidence>
<feature type="transmembrane region" description="Helical" evidence="5">
    <location>
        <begin position="262"/>
        <end position="282"/>
    </location>
</feature>
<feature type="transmembrane region" description="Helical" evidence="5">
    <location>
        <begin position="364"/>
        <end position="384"/>
    </location>
</feature>
<feature type="transmembrane region" description="Helical" evidence="5">
    <location>
        <begin position="188"/>
        <end position="208"/>
    </location>
</feature>
<feature type="transmembrane region" description="Helical" evidence="5">
    <location>
        <begin position="151"/>
        <end position="168"/>
    </location>
</feature>
<comment type="caution">
    <text evidence="7">The sequence shown here is derived from an EMBL/GenBank/DDBJ whole genome shotgun (WGS) entry which is preliminary data.</text>
</comment>
<dbReference type="InterPro" id="IPR051533">
    <property type="entry name" value="WaaL-like"/>
</dbReference>
<feature type="transmembrane region" description="Helical" evidence="5">
    <location>
        <begin position="121"/>
        <end position="139"/>
    </location>
</feature>
<feature type="transmembrane region" description="Helical" evidence="5">
    <location>
        <begin position="239"/>
        <end position="255"/>
    </location>
</feature>
<proteinExistence type="predicted"/>
<gene>
    <name evidence="7" type="ORF">theurythT_14660</name>
</gene>
<feature type="transmembrane region" description="Helical" evidence="5">
    <location>
        <begin position="50"/>
        <end position="83"/>
    </location>
</feature>
<evidence type="ECO:0000313" key="7">
    <source>
        <dbReference type="EMBL" id="GLX82014.1"/>
    </source>
</evidence>
<keyword evidence="4 5" id="KW-0472">Membrane</keyword>
<feature type="transmembrane region" description="Helical" evidence="5">
    <location>
        <begin position="215"/>
        <end position="233"/>
    </location>
</feature>
<evidence type="ECO:0000256" key="3">
    <source>
        <dbReference type="ARBA" id="ARBA00022989"/>
    </source>
</evidence>
<dbReference type="EMBL" id="BSSU01000007">
    <property type="protein sequence ID" value="GLX82014.1"/>
    <property type="molecule type" value="Genomic_DNA"/>
</dbReference>
<organism evidence="7 8">
    <name type="scientific">Thalassotalea eurytherma</name>
    <dbReference type="NCBI Taxonomy" id="1144278"/>
    <lineage>
        <taxon>Bacteria</taxon>
        <taxon>Pseudomonadati</taxon>
        <taxon>Pseudomonadota</taxon>
        <taxon>Gammaproteobacteria</taxon>
        <taxon>Alteromonadales</taxon>
        <taxon>Colwelliaceae</taxon>
        <taxon>Thalassotalea</taxon>
    </lineage>
</organism>
<keyword evidence="3 5" id="KW-1133">Transmembrane helix</keyword>
<dbReference type="Pfam" id="PF04932">
    <property type="entry name" value="Wzy_C"/>
    <property type="match status" value="1"/>
</dbReference>
<dbReference type="PANTHER" id="PTHR37422">
    <property type="entry name" value="TEICHURONIC ACID BIOSYNTHESIS PROTEIN TUAE"/>
    <property type="match status" value="1"/>
</dbReference>
<feature type="transmembrane region" description="Helical" evidence="5">
    <location>
        <begin position="396"/>
        <end position="412"/>
    </location>
</feature>
<reference evidence="7 8" key="1">
    <citation type="submission" date="2023-03" db="EMBL/GenBank/DDBJ databases">
        <title>Draft genome sequence of Thalassotalea eurytherma JCM 18482T.</title>
        <authorList>
            <person name="Sawabe T."/>
        </authorList>
    </citation>
    <scope>NUCLEOTIDE SEQUENCE [LARGE SCALE GENOMIC DNA]</scope>
    <source>
        <strain evidence="7 8">JCM 18482</strain>
    </source>
</reference>
<dbReference type="Proteomes" id="UP001157133">
    <property type="component" value="Unassembled WGS sequence"/>
</dbReference>
<evidence type="ECO:0000256" key="5">
    <source>
        <dbReference type="SAM" id="Phobius"/>
    </source>
</evidence>
<feature type="transmembrane region" description="Helical" evidence="5">
    <location>
        <begin position="12"/>
        <end position="44"/>
    </location>
</feature>
<keyword evidence="8" id="KW-1185">Reference proteome</keyword>
<protein>
    <recommendedName>
        <fullName evidence="6">O-antigen ligase-related domain-containing protein</fullName>
    </recommendedName>
</protein>
<evidence type="ECO:0000259" key="6">
    <source>
        <dbReference type="Pfam" id="PF04932"/>
    </source>
</evidence>
<sequence length="437" mass="49956">MLKRLVYCPELIVIGILILLFAITQVPILLIVVVLFGVGVAFLLPFYRSVQLIFFLLPCLNVFVGSPYISISLATLIFLAIFGRYMMTQLFNTQYYIPGVIATIVVIGYELAHVINNPVMFSTQTVRWMILFLFVTLLLFDKRKYIEFSQLRFVLLLGFITSTFYGLLKDIFHPVTFYHADAIARFSGGAGDPNNFGLLCLLLIFFYLPSVPKQSIRFSHLVLVGGLLAAGALTVSRSFFLVSFFSLFLYFLLYFRSAIGEIFFRTLFGGALVLLAGFFLVLSGATEHMNLDIMSRFDSDNLSELTGARSDIAKEYVNMFLVQEPDYMLFGAGINGYLGYYNHYFEIDKIFEEVVGPHNTFLEMLVSVGILGSFLFMYFIYIGFKAEKIRTQNFSFYRLSYLPIIVFLLYCLSLQNLGKYSSYFIVMMIIYNTYRKA</sequence>